<feature type="transmembrane region" description="Helical" evidence="1">
    <location>
        <begin position="140"/>
        <end position="165"/>
    </location>
</feature>
<dbReference type="EMBL" id="QXML01000008">
    <property type="protein sequence ID" value="RIW13708.1"/>
    <property type="molecule type" value="Genomic_DNA"/>
</dbReference>
<comment type="caution">
    <text evidence="2">The sequence shown here is derived from an EMBL/GenBank/DDBJ whole genome shotgun (WGS) entry which is preliminary data.</text>
</comment>
<accession>A0A418PP47</accession>
<keyword evidence="3" id="KW-1185">Reference proteome</keyword>
<dbReference type="Pfam" id="PF06966">
    <property type="entry name" value="DUF1295"/>
    <property type="match status" value="1"/>
</dbReference>
<protein>
    <submittedName>
        <fullName evidence="2">DUF1295 domain-containing protein</fullName>
    </submittedName>
</protein>
<dbReference type="GO" id="GO:0016020">
    <property type="term" value="C:membrane"/>
    <property type="evidence" value="ECO:0007669"/>
    <property type="project" value="TreeGrafter"/>
</dbReference>
<dbReference type="AlphaFoldDB" id="A0A418PP47"/>
<dbReference type="Gene3D" id="1.20.120.1630">
    <property type="match status" value="1"/>
</dbReference>
<keyword evidence="1" id="KW-0812">Transmembrane</keyword>
<proteinExistence type="predicted"/>
<feature type="transmembrane region" description="Helical" evidence="1">
    <location>
        <begin position="7"/>
        <end position="29"/>
    </location>
</feature>
<evidence type="ECO:0000313" key="2">
    <source>
        <dbReference type="EMBL" id="RIW13708.1"/>
    </source>
</evidence>
<gene>
    <name evidence="2" type="ORF">D0X99_15825</name>
</gene>
<dbReference type="OrthoDB" id="9779233at2"/>
<sequence length="318" mass="37045">MKILQTAAILIFTLLVVPIFTYFFGIPLGEKEWEALSVLIKICGFSIAYCFLIGELTNNNSQVDKYWSILPIIYAWVMAYYGDFSPRMILMALLVTAWGARLTYNFARKGAYRWKFWEGEEDYRWEILRKKPEFQPRWKWTLFNLFFISGYQNVLILLFTLPMLVTMQFDGLPLGIWDIFIASGVLFFLALESVADEQHWKYQSEKWKLIREGKLLHGDFAKGFLDKGLWAISRHPNYLGEQGIWVCFYFFSFLVSGQLLNWSVVGCLLLLILFQGSSNFSEEISASKYPEYKSYQARVPRFIPGRKGESEKSPAPTT</sequence>
<organism evidence="2 3">
    <name type="scientific">Algoriphagus lacus</name>
    <dbReference type="NCBI Taxonomy" id="2056311"/>
    <lineage>
        <taxon>Bacteria</taxon>
        <taxon>Pseudomonadati</taxon>
        <taxon>Bacteroidota</taxon>
        <taxon>Cytophagia</taxon>
        <taxon>Cytophagales</taxon>
        <taxon>Cyclobacteriaceae</taxon>
        <taxon>Algoriphagus</taxon>
    </lineage>
</organism>
<dbReference type="PANTHER" id="PTHR32251">
    <property type="entry name" value="3-OXO-5-ALPHA-STEROID 4-DEHYDROGENASE"/>
    <property type="match status" value="1"/>
</dbReference>
<feature type="transmembrane region" description="Helical" evidence="1">
    <location>
        <begin position="66"/>
        <end position="82"/>
    </location>
</feature>
<keyword evidence="1" id="KW-0472">Membrane</keyword>
<evidence type="ECO:0000313" key="3">
    <source>
        <dbReference type="Proteomes" id="UP000283522"/>
    </source>
</evidence>
<evidence type="ECO:0000256" key="1">
    <source>
        <dbReference type="SAM" id="Phobius"/>
    </source>
</evidence>
<dbReference type="PANTHER" id="PTHR32251:SF23">
    <property type="entry name" value="3-OXO-5-ALPHA-STEROID 4-DEHYDROGENASE (DUF1295)"/>
    <property type="match status" value="1"/>
</dbReference>
<keyword evidence="1" id="KW-1133">Transmembrane helix</keyword>
<dbReference type="Proteomes" id="UP000283522">
    <property type="component" value="Unassembled WGS sequence"/>
</dbReference>
<name>A0A418PP47_9BACT</name>
<feature type="transmembrane region" description="Helical" evidence="1">
    <location>
        <begin position="35"/>
        <end position="54"/>
    </location>
</feature>
<dbReference type="InterPro" id="IPR010721">
    <property type="entry name" value="UstE-like"/>
</dbReference>
<feature type="transmembrane region" description="Helical" evidence="1">
    <location>
        <begin position="244"/>
        <end position="274"/>
    </location>
</feature>
<reference evidence="2 3" key="1">
    <citation type="submission" date="2018-09" db="EMBL/GenBank/DDBJ databases">
        <authorList>
            <person name="Wang X."/>
            <person name="Du Z."/>
        </authorList>
    </citation>
    <scope>NUCLEOTIDE SEQUENCE [LARGE SCALE GENOMIC DNA]</scope>
    <source>
        <strain evidence="2 3">N3</strain>
    </source>
</reference>
<dbReference type="RefSeq" id="WP_119478824.1">
    <property type="nucleotide sequence ID" value="NZ_QXML01000008.1"/>
</dbReference>
<feature type="transmembrane region" description="Helical" evidence="1">
    <location>
        <begin position="171"/>
        <end position="191"/>
    </location>
</feature>
<feature type="transmembrane region" description="Helical" evidence="1">
    <location>
        <begin position="88"/>
        <end position="107"/>
    </location>
</feature>